<evidence type="ECO:0000259" key="7">
    <source>
        <dbReference type="Pfam" id="PF07669"/>
    </source>
</evidence>
<dbReference type="Gene3D" id="3.40.50.150">
    <property type="entry name" value="Vaccinia Virus protein VP39"/>
    <property type="match status" value="1"/>
</dbReference>
<evidence type="ECO:0000256" key="3">
    <source>
        <dbReference type="ARBA" id="ARBA00022603"/>
    </source>
</evidence>
<keyword evidence="4" id="KW-0808">Transferase</keyword>
<gene>
    <name evidence="8" type="ORF">MUN89_04435</name>
</gene>
<dbReference type="EC" id="2.1.1.72" evidence="2"/>
<evidence type="ECO:0000256" key="1">
    <source>
        <dbReference type="ARBA" id="ARBA00006594"/>
    </source>
</evidence>
<comment type="catalytic activity">
    <reaction evidence="6">
        <text>a 2'-deoxyadenosine in DNA + S-adenosyl-L-methionine = an N(6)-methyl-2'-deoxyadenosine in DNA + S-adenosyl-L-homocysteine + H(+)</text>
        <dbReference type="Rhea" id="RHEA:15197"/>
        <dbReference type="Rhea" id="RHEA-COMP:12418"/>
        <dbReference type="Rhea" id="RHEA-COMP:12419"/>
        <dbReference type="ChEBI" id="CHEBI:15378"/>
        <dbReference type="ChEBI" id="CHEBI:57856"/>
        <dbReference type="ChEBI" id="CHEBI:59789"/>
        <dbReference type="ChEBI" id="CHEBI:90615"/>
        <dbReference type="ChEBI" id="CHEBI:90616"/>
        <dbReference type="EC" id="2.1.1.72"/>
    </reaction>
</comment>
<dbReference type="RefSeq" id="WP_244711744.1">
    <property type="nucleotide sequence ID" value="NZ_CP095073.1"/>
</dbReference>
<keyword evidence="3" id="KW-0489">Methyltransferase</keyword>
<feature type="domain" description="Type II methyltransferase M.TaqI-like" evidence="7">
    <location>
        <begin position="82"/>
        <end position="180"/>
    </location>
</feature>
<dbReference type="Proteomes" id="UP000831787">
    <property type="component" value="Chromosome"/>
</dbReference>
<keyword evidence="5" id="KW-0949">S-adenosyl-L-methionine</keyword>
<dbReference type="PANTHER" id="PTHR33841">
    <property type="entry name" value="DNA METHYLTRANSFERASE YEEA-RELATED"/>
    <property type="match status" value="1"/>
</dbReference>
<evidence type="ECO:0000313" key="8">
    <source>
        <dbReference type="EMBL" id="UOQ45202.1"/>
    </source>
</evidence>
<reference evidence="8 9" key="1">
    <citation type="submission" date="2022-04" db="EMBL/GenBank/DDBJ databases">
        <title>Halobacillus sp. isolated from saltern.</title>
        <authorList>
            <person name="Won M."/>
            <person name="Lee C.-M."/>
            <person name="Woen H.-Y."/>
            <person name="Kwon S.-W."/>
        </authorList>
    </citation>
    <scope>NUCLEOTIDE SEQUENCE [LARGE SCALE GENOMIC DNA]</scope>
    <source>
        <strain evidence="8 9">SSBR10-3</strain>
    </source>
</reference>
<sequence>MISQKRALGQFDTPLPTVRYMVESALSHLNKGRDMTGILDPSTGDGIFIKELLNQGIHPEHLYAYDVDSSISTPMPEIHFANQDFLKIESTQKFDAIIGNPPYKSKRESVYFKENKRFLTQQFKEVGIPNLYVLFIYKGLQMLKDYGVLSMIVQDSFLTNVYYKQFREYLLTHTEIKEIILAPRRLFHKRKADVRTAILTLVKKPPSEVDAEQGMKLIDRQFSEHYHAPPAGRMQILEQKTFQNLPGFNYAVNVPSEILNLFQNGYTSLGSVVKGGTGVSTGNDRHFLSKPEEISSEDKDWIPFYKNGGVKDAWYYRPKYYIHKNWRKEAEQHSQFTVRNPAYFYKEGITCSSMGIEFSAAYLPPGSLFGVNANLFTENQEDLYYILGLLNSSLTKYLLRKVLNRTNMITAGYIKKLPYIEPEPNKKQKIAALSSSLVNEKRKDPTYNDRLRADIMDELIFDVYGISFNNRSHVKEFCTNIFEWL</sequence>
<evidence type="ECO:0000256" key="6">
    <source>
        <dbReference type="ARBA" id="ARBA00047942"/>
    </source>
</evidence>
<evidence type="ECO:0000313" key="9">
    <source>
        <dbReference type="Proteomes" id="UP000831787"/>
    </source>
</evidence>
<dbReference type="Pfam" id="PF07669">
    <property type="entry name" value="Eco57I"/>
    <property type="match status" value="1"/>
</dbReference>
<protein>
    <recommendedName>
        <fullName evidence="2">site-specific DNA-methyltransferase (adenine-specific)</fullName>
        <ecNumber evidence="2">2.1.1.72</ecNumber>
    </recommendedName>
</protein>
<proteinExistence type="inferred from homology"/>
<dbReference type="EMBL" id="CP095073">
    <property type="protein sequence ID" value="UOQ45202.1"/>
    <property type="molecule type" value="Genomic_DNA"/>
</dbReference>
<dbReference type="InterPro" id="IPR029063">
    <property type="entry name" value="SAM-dependent_MTases_sf"/>
</dbReference>
<dbReference type="PRINTS" id="PR00507">
    <property type="entry name" value="N12N6MTFRASE"/>
</dbReference>
<organism evidence="8 9">
    <name type="scientific">Halobacillus salinarum</name>
    <dbReference type="NCBI Taxonomy" id="2932257"/>
    <lineage>
        <taxon>Bacteria</taxon>
        <taxon>Bacillati</taxon>
        <taxon>Bacillota</taxon>
        <taxon>Bacilli</taxon>
        <taxon>Bacillales</taxon>
        <taxon>Bacillaceae</taxon>
        <taxon>Halobacillus</taxon>
    </lineage>
</organism>
<evidence type="ECO:0000256" key="4">
    <source>
        <dbReference type="ARBA" id="ARBA00022679"/>
    </source>
</evidence>
<dbReference type="SUPFAM" id="SSF53335">
    <property type="entry name" value="S-adenosyl-L-methionine-dependent methyltransferases"/>
    <property type="match status" value="1"/>
</dbReference>
<dbReference type="PANTHER" id="PTHR33841:SF5">
    <property type="entry name" value="DNA METHYLASE (MODIFICATION METHYLASE) (METHYLTRANSFERASE)-RELATED"/>
    <property type="match status" value="1"/>
</dbReference>
<accession>A0ABY4EL54</accession>
<dbReference type="PROSITE" id="PS00092">
    <property type="entry name" value="N6_MTASE"/>
    <property type="match status" value="1"/>
</dbReference>
<keyword evidence="9" id="KW-1185">Reference proteome</keyword>
<name>A0ABY4EL54_9BACI</name>
<dbReference type="InterPro" id="IPR011639">
    <property type="entry name" value="MethylTrfase_TaqI-like_dom"/>
</dbReference>
<evidence type="ECO:0000256" key="2">
    <source>
        <dbReference type="ARBA" id="ARBA00011900"/>
    </source>
</evidence>
<dbReference type="InterPro" id="IPR002052">
    <property type="entry name" value="DNA_methylase_N6_adenine_CS"/>
</dbReference>
<comment type="similarity">
    <text evidence="1">Belongs to the N(4)/N(6)-methyltransferase family.</text>
</comment>
<evidence type="ECO:0000256" key="5">
    <source>
        <dbReference type="ARBA" id="ARBA00022691"/>
    </source>
</evidence>
<dbReference type="InterPro" id="IPR050953">
    <property type="entry name" value="N4_N6_ade-DNA_methylase"/>
</dbReference>